<evidence type="ECO:0000313" key="2">
    <source>
        <dbReference type="Proteomes" id="UP000193928"/>
    </source>
</evidence>
<protein>
    <recommendedName>
        <fullName evidence="3">Zinc-finger domain-containing protein</fullName>
    </recommendedName>
</protein>
<dbReference type="EMBL" id="LQOY01000114">
    <property type="protein sequence ID" value="ORV82152.1"/>
    <property type="molecule type" value="Genomic_DNA"/>
</dbReference>
<reference evidence="1 2" key="1">
    <citation type="submission" date="2016-01" db="EMBL/GenBank/DDBJ databases">
        <title>The new phylogeny of the genus Mycobacterium.</title>
        <authorList>
            <person name="Tarcisio F."/>
            <person name="Conor M."/>
            <person name="Antonella G."/>
            <person name="Elisabetta G."/>
            <person name="Giulia F.S."/>
            <person name="Sara T."/>
            <person name="Anna F."/>
            <person name="Clotilde B."/>
            <person name="Roberto B."/>
            <person name="Veronica D.S."/>
            <person name="Fabio R."/>
            <person name="Monica P."/>
            <person name="Olivier J."/>
            <person name="Enrico T."/>
            <person name="Nicola S."/>
        </authorList>
    </citation>
    <scope>NUCLEOTIDE SEQUENCE [LARGE SCALE GENOMIC DNA]</scope>
    <source>
        <strain evidence="1 2">DSM 44160</strain>
    </source>
</reference>
<keyword evidence="2" id="KW-1185">Reference proteome</keyword>
<comment type="caution">
    <text evidence="1">The sequence shown here is derived from an EMBL/GenBank/DDBJ whole genome shotgun (WGS) entry which is preliminary data.</text>
</comment>
<evidence type="ECO:0000313" key="1">
    <source>
        <dbReference type="EMBL" id="ORV82152.1"/>
    </source>
</evidence>
<name>A0A1X1W6N5_MYCGO</name>
<proteinExistence type="predicted"/>
<organism evidence="1 2">
    <name type="scientific">Mycobacterium gordonae</name>
    <dbReference type="NCBI Taxonomy" id="1778"/>
    <lineage>
        <taxon>Bacteria</taxon>
        <taxon>Bacillati</taxon>
        <taxon>Actinomycetota</taxon>
        <taxon>Actinomycetes</taxon>
        <taxon>Mycobacteriales</taxon>
        <taxon>Mycobacteriaceae</taxon>
        <taxon>Mycobacterium</taxon>
    </lineage>
</organism>
<evidence type="ECO:0008006" key="3">
    <source>
        <dbReference type="Google" id="ProtNLM"/>
    </source>
</evidence>
<gene>
    <name evidence="1" type="ORF">AWC08_28845</name>
</gene>
<sequence>MTVYDNTVPAIDCVEFVRLVDDLVEADPGQWGAIVSRHLEECPPCLVYLQQMLDLKVLLTLVFDSEKLSEEQISGVMNTISSFRDGDS</sequence>
<dbReference type="AlphaFoldDB" id="A0A1X1W6N5"/>
<accession>A0A1X1W6N5</accession>
<dbReference type="Proteomes" id="UP000193928">
    <property type="component" value="Unassembled WGS sequence"/>
</dbReference>
<dbReference type="RefSeq" id="WP_069432692.1">
    <property type="nucleotide sequence ID" value="NZ_JACKSU010000048.1"/>
</dbReference>